<dbReference type="GO" id="GO:0015990">
    <property type="term" value="P:electron transport coupled proton transport"/>
    <property type="evidence" value="ECO:0007669"/>
    <property type="project" value="TreeGrafter"/>
</dbReference>
<feature type="transmembrane region" description="Helical" evidence="6">
    <location>
        <begin position="286"/>
        <end position="308"/>
    </location>
</feature>
<dbReference type="PANTHER" id="PTHR42829">
    <property type="entry name" value="NADH-UBIQUINONE OXIDOREDUCTASE CHAIN 5"/>
    <property type="match status" value="1"/>
</dbReference>
<evidence type="ECO:0000256" key="2">
    <source>
        <dbReference type="ARBA" id="ARBA00022692"/>
    </source>
</evidence>
<sequence>MLWPLIALPALTGVALLLCGRRADRLAPVAALVVAASTTVLAALNAVGRGEVSVPLLSGIPLSLGVDGLSAVMIVTVAAIVTAVLVFAAGDLGRGEPLARFHGLMLVFAAAMLVTVTARNLVTLLLAWEIMGAASYALIGFHWSDPRRAASGLIAFLTTRAGDLGLYLAAGAVLAGGASTLALDALAETGGGWRDAAAAGILLAAFGKSALLPFSFWLSRAMAGPSPVSALLHSATMVAAGAYLLLRLEPLLAATSWAGSVAAWGGLATAVALGAVAVCQSDLKQLLAASTCAQVGLMVAAAGMGGVVAGTGHLVAHAATKSLLFLGAGAWLTALGTRNLTGLRGAARAYPVVGVTFTIGALALAGVPPLALWPTKEGVLVAAHETSTPLFIAAYAAAVLGALYAGRAVTLVWSRPVADTEKHRDGVETGTRRVNAAQALPLPVLAAATVVGGAAALPVVRTEFATLLDIPAPAITGPELLLSGAVAVAGVAGVAAVIRWRGDIPAPAPLAGWLGLESAARRFVGAPVLAAAHALARFDDRVLAAGTGSAARGVAELARRLAGFDDRALAAAVRGTAAASMAAARATTHGPERAIARAVGAVAAGARELARWARRPETGAVHQYYAQATVLMVLLAAVLLVLT</sequence>
<reference evidence="8 9" key="1">
    <citation type="submission" date="2018-06" db="EMBL/GenBank/DDBJ databases">
        <authorList>
            <consortium name="Pathogen Informatics"/>
            <person name="Doyle S."/>
        </authorList>
    </citation>
    <scope>NUCLEOTIDE SEQUENCE [LARGE SCALE GENOMIC DNA]</scope>
    <source>
        <strain evidence="8 9">NCTC1934</strain>
    </source>
</reference>
<protein>
    <submittedName>
        <fullName evidence="8">NADH-quinone oxidoreductase subunit L</fullName>
        <ecNumber evidence="8">1.6.5.11</ecNumber>
    </submittedName>
</protein>
<evidence type="ECO:0000313" key="9">
    <source>
        <dbReference type="Proteomes" id="UP000255467"/>
    </source>
</evidence>
<feature type="transmembrane region" description="Helical" evidence="6">
    <location>
        <begin position="392"/>
        <end position="414"/>
    </location>
</feature>
<proteinExistence type="predicted"/>
<feature type="transmembrane region" description="Helical" evidence="6">
    <location>
        <begin position="480"/>
        <end position="498"/>
    </location>
</feature>
<dbReference type="Pfam" id="PF00361">
    <property type="entry name" value="Proton_antipo_M"/>
    <property type="match status" value="1"/>
</dbReference>
<dbReference type="GO" id="GO:0008137">
    <property type="term" value="F:NADH dehydrogenase (ubiquinone) activity"/>
    <property type="evidence" value="ECO:0007669"/>
    <property type="project" value="InterPro"/>
</dbReference>
<dbReference type="Gene3D" id="1.20.5.2700">
    <property type="match status" value="1"/>
</dbReference>
<feature type="transmembrane region" description="Helical" evidence="6">
    <location>
        <begin position="314"/>
        <end position="337"/>
    </location>
</feature>
<feature type="transmembrane region" description="Helical" evidence="6">
    <location>
        <begin position="68"/>
        <end position="89"/>
    </location>
</feature>
<dbReference type="PRINTS" id="PR01434">
    <property type="entry name" value="NADHDHGNASE5"/>
</dbReference>
<keyword evidence="4 6" id="KW-0472">Membrane</keyword>
<evidence type="ECO:0000256" key="6">
    <source>
        <dbReference type="SAM" id="Phobius"/>
    </source>
</evidence>
<feature type="transmembrane region" description="Helical" evidence="6">
    <location>
        <begin position="101"/>
        <end position="118"/>
    </location>
</feature>
<evidence type="ECO:0000259" key="7">
    <source>
        <dbReference type="Pfam" id="PF00361"/>
    </source>
</evidence>
<dbReference type="Proteomes" id="UP000255467">
    <property type="component" value="Unassembled WGS sequence"/>
</dbReference>
<dbReference type="STRING" id="1406858.GCA_000710895_00907"/>
<feature type="transmembrane region" description="Helical" evidence="6">
    <location>
        <begin position="124"/>
        <end position="143"/>
    </location>
</feature>
<evidence type="ECO:0000256" key="3">
    <source>
        <dbReference type="ARBA" id="ARBA00022989"/>
    </source>
</evidence>
<dbReference type="RefSeq" id="WP_115061688.1">
    <property type="nucleotide sequence ID" value="NZ_UGRY01000006.1"/>
</dbReference>
<keyword evidence="8" id="KW-0560">Oxidoreductase</keyword>
<dbReference type="EC" id="1.6.5.11" evidence="8"/>
<feature type="transmembrane region" description="Helical" evidence="6">
    <location>
        <begin position="6"/>
        <end position="23"/>
    </location>
</feature>
<dbReference type="GO" id="GO:0012505">
    <property type="term" value="C:endomembrane system"/>
    <property type="evidence" value="ECO:0007669"/>
    <property type="project" value="UniProtKB-SubCell"/>
</dbReference>
<dbReference type="EMBL" id="UGRY01000006">
    <property type="protein sequence ID" value="SUD48971.1"/>
    <property type="molecule type" value="Genomic_DNA"/>
</dbReference>
<comment type="subcellular location">
    <subcellularLocation>
        <location evidence="1">Endomembrane system</location>
        <topology evidence="1">Multi-pass membrane protein</topology>
    </subcellularLocation>
    <subcellularLocation>
        <location evidence="5">Membrane</location>
        <topology evidence="5">Multi-pass membrane protein</topology>
    </subcellularLocation>
</comment>
<accession>A0A379JL82</accession>
<feature type="transmembrane region" description="Helical" evidence="6">
    <location>
        <begin position="230"/>
        <end position="246"/>
    </location>
</feature>
<dbReference type="AlphaFoldDB" id="A0A379JL82"/>
<feature type="domain" description="NADH:quinone oxidoreductase/Mrp antiporter transmembrane" evidence="7">
    <location>
        <begin position="118"/>
        <end position="400"/>
    </location>
</feature>
<feature type="transmembrane region" description="Helical" evidence="6">
    <location>
        <begin position="624"/>
        <end position="642"/>
    </location>
</feature>
<dbReference type="GO" id="GO:0042773">
    <property type="term" value="P:ATP synthesis coupled electron transport"/>
    <property type="evidence" value="ECO:0007669"/>
    <property type="project" value="InterPro"/>
</dbReference>
<keyword evidence="9" id="KW-1185">Reference proteome</keyword>
<name>A0A379JL82_9NOCA</name>
<feature type="transmembrane region" description="Helical" evidence="6">
    <location>
        <begin position="440"/>
        <end position="460"/>
    </location>
</feature>
<dbReference type="InterPro" id="IPR001750">
    <property type="entry name" value="ND/Mrp_TM"/>
</dbReference>
<organism evidence="8 9">
    <name type="scientific">Nocardia otitidiscaviarum</name>
    <dbReference type="NCBI Taxonomy" id="1823"/>
    <lineage>
        <taxon>Bacteria</taxon>
        <taxon>Bacillati</taxon>
        <taxon>Actinomycetota</taxon>
        <taxon>Actinomycetes</taxon>
        <taxon>Mycobacteriales</taxon>
        <taxon>Nocardiaceae</taxon>
        <taxon>Nocardia</taxon>
    </lineage>
</organism>
<feature type="transmembrane region" description="Helical" evidence="6">
    <location>
        <begin position="258"/>
        <end position="279"/>
    </location>
</feature>
<keyword evidence="2 5" id="KW-0812">Transmembrane</keyword>
<gene>
    <name evidence="8" type="primary">nuoL_2</name>
    <name evidence="8" type="ORF">NCTC1934_06319</name>
</gene>
<evidence type="ECO:0000313" key="8">
    <source>
        <dbReference type="EMBL" id="SUD48971.1"/>
    </source>
</evidence>
<feature type="transmembrane region" description="Helical" evidence="6">
    <location>
        <begin position="349"/>
        <end position="372"/>
    </location>
</feature>
<feature type="transmembrane region" description="Helical" evidence="6">
    <location>
        <begin position="198"/>
        <end position="218"/>
    </location>
</feature>
<dbReference type="PANTHER" id="PTHR42829:SF2">
    <property type="entry name" value="NADH-UBIQUINONE OXIDOREDUCTASE CHAIN 5"/>
    <property type="match status" value="1"/>
</dbReference>
<dbReference type="GO" id="GO:0003954">
    <property type="term" value="F:NADH dehydrogenase activity"/>
    <property type="evidence" value="ECO:0007669"/>
    <property type="project" value="TreeGrafter"/>
</dbReference>
<feature type="transmembrane region" description="Helical" evidence="6">
    <location>
        <begin position="164"/>
        <end position="186"/>
    </location>
</feature>
<dbReference type="InterPro" id="IPR003945">
    <property type="entry name" value="NU5C-like"/>
</dbReference>
<dbReference type="OrthoDB" id="9811798at2"/>
<dbReference type="GO" id="GO:0016020">
    <property type="term" value="C:membrane"/>
    <property type="evidence" value="ECO:0007669"/>
    <property type="project" value="UniProtKB-SubCell"/>
</dbReference>
<feature type="transmembrane region" description="Helical" evidence="6">
    <location>
        <begin position="30"/>
        <end position="48"/>
    </location>
</feature>
<keyword evidence="3 6" id="KW-1133">Transmembrane helix</keyword>
<evidence type="ECO:0000256" key="4">
    <source>
        <dbReference type="ARBA" id="ARBA00023136"/>
    </source>
</evidence>
<evidence type="ECO:0000256" key="1">
    <source>
        <dbReference type="ARBA" id="ARBA00004127"/>
    </source>
</evidence>
<evidence type="ECO:0000256" key="5">
    <source>
        <dbReference type="RuleBase" id="RU000320"/>
    </source>
</evidence>